<dbReference type="STRING" id="45074.Lsan_1348"/>
<accession>A0A0W0Z3J6</accession>
<dbReference type="PANTHER" id="PTHR23517:SF3">
    <property type="entry name" value="INTEGRAL MEMBRANE TRANSPORT PROTEIN"/>
    <property type="match status" value="1"/>
</dbReference>
<comment type="subcellular location">
    <subcellularLocation>
        <location evidence="1">Cell membrane</location>
        <topology evidence="1">Multi-pass membrane protein</topology>
    </subcellularLocation>
</comment>
<name>A0A0W0Z3J6_9GAMM</name>
<feature type="transmembrane region" description="Helical" evidence="7">
    <location>
        <begin position="104"/>
        <end position="129"/>
    </location>
</feature>
<evidence type="ECO:0000256" key="3">
    <source>
        <dbReference type="ARBA" id="ARBA00022475"/>
    </source>
</evidence>
<keyword evidence="3" id="KW-1003">Cell membrane</keyword>
<dbReference type="OrthoDB" id="5650915at2"/>
<evidence type="ECO:0000256" key="5">
    <source>
        <dbReference type="ARBA" id="ARBA00022989"/>
    </source>
</evidence>
<dbReference type="Pfam" id="PF07690">
    <property type="entry name" value="MFS_1"/>
    <property type="match status" value="1"/>
</dbReference>
<dbReference type="PATRIC" id="fig|45074.5.peg.1431"/>
<dbReference type="PANTHER" id="PTHR23517">
    <property type="entry name" value="RESISTANCE PROTEIN MDTM, PUTATIVE-RELATED-RELATED"/>
    <property type="match status" value="1"/>
</dbReference>
<proteinExistence type="predicted"/>
<dbReference type="AlphaFoldDB" id="A0A0W0Z3J6"/>
<protein>
    <submittedName>
        <fullName evidence="8">Multidrug resistance protein, MFS family</fullName>
    </submittedName>
</protein>
<dbReference type="GO" id="GO:0022857">
    <property type="term" value="F:transmembrane transporter activity"/>
    <property type="evidence" value="ECO:0007669"/>
    <property type="project" value="InterPro"/>
</dbReference>
<feature type="transmembrane region" description="Helical" evidence="7">
    <location>
        <begin position="171"/>
        <end position="191"/>
    </location>
</feature>
<dbReference type="EMBL" id="LNYU01000028">
    <property type="protein sequence ID" value="KTD63379.1"/>
    <property type="molecule type" value="Genomic_DNA"/>
</dbReference>
<dbReference type="InterPro" id="IPR011701">
    <property type="entry name" value="MFS"/>
</dbReference>
<feature type="transmembrane region" description="Helical" evidence="7">
    <location>
        <begin position="53"/>
        <end position="72"/>
    </location>
</feature>
<dbReference type="SUPFAM" id="SSF103473">
    <property type="entry name" value="MFS general substrate transporter"/>
    <property type="match status" value="1"/>
</dbReference>
<gene>
    <name evidence="8" type="ORF">Lsan_1348</name>
</gene>
<feature type="transmembrane region" description="Helical" evidence="7">
    <location>
        <begin position="81"/>
        <end position="98"/>
    </location>
</feature>
<keyword evidence="4 7" id="KW-0812">Transmembrane</keyword>
<evidence type="ECO:0000256" key="7">
    <source>
        <dbReference type="SAM" id="Phobius"/>
    </source>
</evidence>
<sequence length="288" mass="32286">MTCIKGYMETYLNLNNKCKLYLFFYMIQSISAGVAFFIAIFLNEYLLLTADTISWIVGFFVMGNLLGSWLTAKLLDRSDPYKLSGISLMLQAICFFSICYTSSIWLIIVIMLILGVASYVYVICNDYLITALAGKMESERALAISLLNVSSNIGLGIGGVTVTYLSKNNPIQMFTMIGITLVISSLFYFSDRSGRVNVITEKHDEAISKSNLNLYRLSLSIIFSLGLIFAQQRVGYSLFLTKYYGDSGASFIFMLNSFLIIFFLPSVTKSAIQKNQVLGVVWKNHQKC</sequence>
<dbReference type="Gene3D" id="1.20.1250.20">
    <property type="entry name" value="MFS general substrate transporter like domains"/>
    <property type="match status" value="1"/>
</dbReference>
<keyword evidence="2" id="KW-0813">Transport</keyword>
<comment type="caution">
    <text evidence="8">The sequence shown here is derived from an EMBL/GenBank/DDBJ whole genome shotgun (WGS) entry which is preliminary data.</text>
</comment>
<evidence type="ECO:0000256" key="1">
    <source>
        <dbReference type="ARBA" id="ARBA00004651"/>
    </source>
</evidence>
<evidence type="ECO:0000313" key="8">
    <source>
        <dbReference type="EMBL" id="KTD63379.1"/>
    </source>
</evidence>
<feature type="transmembrane region" description="Helical" evidence="7">
    <location>
        <begin position="212"/>
        <end position="231"/>
    </location>
</feature>
<evidence type="ECO:0000256" key="4">
    <source>
        <dbReference type="ARBA" id="ARBA00022692"/>
    </source>
</evidence>
<dbReference type="InterPro" id="IPR036259">
    <property type="entry name" value="MFS_trans_sf"/>
</dbReference>
<dbReference type="GO" id="GO:0005886">
    <property type="term" value="C:plasma membrane"/>
    <property type="evidence" value="ECO:0007669"/>
    <property type="project" value="UniProtKB-SubCell"/>
</dbReference>
<keyword evidence="9" id="KW-1185">Reference proteome</keyword>
<dbReference type="InterPro" id="IPR050171">
    <property type="entry name" value="MFS_Transporters"/>
</dbReference>
<keyword evidence="6 7" id="KW-0472">Membrane</keyword>
<feature type="transmembrane region" description="Helical" evidence="7">
    <location>
        <begin position="141"/>
        <end position="165"/>
    </location>
</feature>
<feature type="transmembrane region" description="Helical" evidence="7">
    <location>
        <begin position="20"/>
        <end position="41"/>
    </location>
</feature>
<organism evidence="8 9">
    <name type="scientific">Legionella santicrucis</name>
    <dbReference type="NCBI Taxonomy" id="45074"/>
    <lineage>
        <taxon>Bacteria</taxon>
        <taxon>Pseudomonadati</taxon>
        <taxon>Pseudomonadota</taxon>
        <taxon>Gammaproteobacteria</taxon>
        <taxon>Legionellales</taxon>
        <taxon>Legionellaceae</taxon>
        <taxon>Legionella</taxon>
    </lineage>
</organism>
<reference evidence="8 9" key="1">
    <citation type="submission" date="2015-11" db="EMBL/GenBank/DDBJ databases">
        <title>Genomic analysis of 38 Legionella species identifies large and diverse effector repertoires.</title>
        <authorList>
            <person name="Burstein D."/>
            <person name="Amaro F."/>
            <person name="Zusman T."/>
            <person name="Lifshitz Z."/>
            <person name="Cohen O."/>
            <person name="Gilbert J.A."/>
            <person name="Pupko T."/>
            <person name="Shuman H.A."/>
            <person name="Segal G."/>
        </authorList>
    </citation>
    <scope>NUCLEOTIDE SEQUENCE [LARGE SCALE GENOMIC DNA]</scope>
    <source>
        <strain evidence="8 9">SC-63-C7</strain>
    </source>
</reference>
<keyword evidence="5 7" id="KW-1133">Transmembrane helix</keyword>
<evidence type="ECO:0000256" key="2">
    <source>
        <dbReference type="ARBA" id="ARBA00022448"/>
    </source>
</evidence>
<evidence type="ECO:0000256" key="6">
    <source>
        <dbReference type="ARBA" id="ARBA00023136"/>
    </source>
</evidence>
<dbReference type="RefSeq" id="WP_058513757.1">
    <property type="nucleotide sequence ID" value="NZ_CAAAIH010000085.1"/>
</dbReference>
<evidence type="ECO:0000313" key="9">
    <source>
        <dbReference type="Proteomes" id="UP000054703"/>
    </source>
</evidence>
<feature type="transmembrane region" description="Helical" evidence="7">
    <location>
        <begin position="243"/>
        <end position="264"/>
    </location>
</feature>
<dbReference type="Proteomes" id="UP000054703">
    <property type="component" value="Unassembled WGS sequence"/>
</dbReference>